<evidence type="ECO:0000256" key="5">
    <source>
        <dbReference type="SAM" id="MobiDB-lite"/>
    </source>
</evidence>
<evidence type="ECO:0000259" key="8">
    <source>
        <dbReference type="PROSITE" id="PS51186"/>
    </source>
</evidence>
<dbReference type="SUPFAM" id="SSF103473">
    <property type="entry name" value="MFS general substrate transporter"/>
    <property type="match status" value="1"/>
</dbReference>
<evidence type="ECO:0000256" key="4">
    <source>
        <dbReference type="ARBA" id="ARBA00023136"/>
    </source>
</evidence>
<feature type="transmembrane region" description="Helical" evidence="6">
    <location>
        <begin position="213"/>
        <end position="239"/>
    </location>
</feature>
<name>A0AAD5YSQ7_9AGAR</name>
<evidence type="ECO:0008006" key="11">
    <source>
        <dbReference type="Google" id="ProtNLM"/>
    </source>
</evidence>
<evidence type="ECO:0000259" key="7">
    <source>
        <dbReference type="PROSITE" id="PS50850"/>
    </source>
</evidence>
<accession>A0AAD5YSQ7</accession>
<dbReference type="InterPro" id="IPR020846">
    <property type="entry name" value="MFS_dom"/>
</dbReference>
<dbReference type="PROSITE" id="PS50850">
    <property type="entry name" value="MFS"/>
    <property type="match status" value="1"/>
</dbReference>
<feature type="transmembrane region" description="Helical" evidence="6">
    <location>
        <begin position="670"/>
        <end position="689"/>
    </location>
</feature>
<keyword evidence="10" id="KW-1185">Reference proteome</keyword>
<comment type="subcellular location">
    <subcellularLocation>
        <location evidence="1">Membrane</location>
        <topology evidence="1">Multi-pass membrane protein</topology>
    </subcellularLocation>
</comment>
<dbReference type="Proteomes" id="UP001213000">
    <property type="component" value="Unassembled WGS sequence"/>
</dbReference>
<dbReference type="GO" id="GO:0016747">
    <property type="term" value="F:acyltransferase activity, transferring groups other than amino-acyl groups"/>
    <property type="evidence" value="ECO:0007669"/>
    <property type="project" value="InterPro"/>
</dbReference>
<evidence type="ECO:0000256" key="2">
    <source>
        <dbReference type="ARBA" id="ARBA00022692"/>
    </source>
</evidence>
<dbReference type="EMBL" id="JANIEX010000551">
    <property type="protein sequence ID" value="KAJ3565652.1"/>
    <property type="molecule type" value="Genomic_DNA"/>
</dbReference>
<feature type="domain" description="Major facilitator superfamily (MFS) profile" evidence="7">
    <location>
        <begin position="596"/>
        <end position="1071"/>
    </location>
</feature>
<keyword evidence="2 6" id="KW-0812">Transmembrane</keyword>
<feature type="transmembrane region" description="Helical" evidence="6">
    <location>
        <begin position="695"/>
        <end position="713"/>
    </location>
</feature>
<feature type="transmembrane region" description="Helical" evidence="6">
    <location>
        <begin position="980"/>
        <end position="1004"/>
    </location>
</feature>
<feature type="transmembrane region" description="Helical" evidence="6">
    <location>
        <begin position="42"/>
        <end position="61"/>
    </location>
</feature>
<feature type="transmembrane region" description="Helical" evidence="6">
    <location>
        <begin position="1016"/>
        <end position="1036"/>
    </location>
</feature>
<feature type="transmembrane region" description="Helical" evidence="6">
    <location>
        <begin position="773"/>
        <end position="790"/>
    </location>
</feature>
<dbReference type="PANTHER" id="PTHR24064">
    <property type="entry name" value="SOLUTE CARRIER FAMILY 22 MEMBER"/>
    <property type="match status" value="1"/>
</dbReference>
<reference evidence="9" key="1">
    <citation type="submission" date="2022-07" db="EMBL/GenBank/DDBJ databases">
        <title>Genome Sequence of Leucocoprinus birnbaumii.</title>
        <authorList>
            <person name="Buettner E."/>
        </authorList>
    </citation>
    <scope>NUCLEOTIDE SEQUENCE</scope>
    <source>
        <strain evidence="9">VT141</strain>
    </source>
</reference>
<dbReference type="Gene3D" id="3.40.630.30">
    <property type="match status" value="1"/>
</dbReference>
<dbReference type="InterPro" id="IPR000182">
    <property type="entry name" value="GNAT_dom"/>
</dbReference>
<evidence type="ECO:0000313" key="10">
    <source>
        <dbReference type="Proteomes" id="UP001213000"/>
    </source>
</evidence>
<dbReference type="InterPro" id="IPR016181">
    <property type="entry name" value="Acyl_CoA_acyltransferase"/>
</dbReference>
<feature type="transmembrane region" description="Helical" evidence="6">
    <location>
        <begin position="133"/>
        <end position="156"/>
    </location>
</feature>
<feature type="transmembrane region" description="Helical" evidence="6">
    <location>
        <begin position="954"/>
        <end position="974"/>
    </location>
</feature>
<dbReference type="InterPro" id="IPR005828">
    <property type="entry name" value="MFS_sugar_transport-like"/>
</dbReference>
<feature type="domain" description="N-acetyltransferase" evidence="8">
    <location>
        <begin position="280"/>
        <end position="443"/>
    </location>
</feature>
<dbReference type="Pfam" id="PF00083">
    <property type="entry name" value="Sugar_tr"/>
    <property type="match status" value="1"/>
</dbReference>
<proteinExistence type="predicted"/>
<dbReference type="PROSITE" id="PS51186">
    <property type="entry name" value="GNAT"/>
    <property type="match status" value="1"/>
</dbReference>
<dbReference type="InterPro" id="IPR005829">
    <property type="entry name" value="Sugar_transporter_CS"/>
</dbReference>
<evidence type="ECO:0000313" key="9">
    <source>
        <dbReference type="EMBL" id="KAJ3565652.1"/>
    </source>
</evidence>
<feature type="transmembrane region" description="Helical" evidence="6">
    <location>
        <begin position="168"/>
        <end position="193"/>
    </location>
</feature>
<feature type="transmembrane region" description="Helical" evidence="6">
    <location>
        <begin position="1048"/>
        <end position="1066"/>
    </location>
</feature>
<protein>
    <recommendedName>
        <fullName evidence="11">Phosphate transporter</fullName>
    </recommendedName>
</protein>
<dbReference type="GO" id="GO:0022857">
    <property type="term" value="F:transmembrane transporter activity"/>
    <property type="evidence" value="ECO:0007669"/>
    <property type="project" value="InterPro"/>
</dbReference>
<comment type="caution">
    <text evidence="9">The sequence shown here is derived from an EMBL/GenBank/DDBJ whole genome shotgun (WGS) entry which is preliminary data.</text>
</comment>
<feature type="region of interest" description="Disordered" evidence="5">
    <location>
        <begin position="801"/>
        <end position="855"/>
    </location>
</feature>
<dbReference type="CDD" id="cd17364">
    <property type="entry name" value="MFS_PhT"/>
    <property type="match status" value="1"/>
</dbReference>
<dbReference type="PROSITE" id="PS00216">
    <property type="entry name" value="SUGAR_TRANSPORT_1"/>
    <property type="match status" value="1"/>
</dbReference>
<gene>
    <name evidence="9" type="ORF">NP233_g7495</name>
</gene>
<evidence type="ECO:0000256" key="3">
    <source>
        <dbReference type="ARBA" id="ARBA00022989"/>
    </source>
</evidence>
<dbReference type="AlphaFoldDB" id="A0AAD5YSQ7"/>
<dbReference type="Gene3D" id="1.20.1250.20">
    <property type="entry name" value="MFS general substrate transporter like domains"/>
    <property type="match status" value="2"/>
</dbReference>
<dbReference type="SUPFAM" id="SSF55729">
    <property type="entry name" value="Acyl-CoA N-acyltransferases (Nat)"/>
    <property type="match status" value="1"/>
</dbReference>
<dbReference type="InterPro" id="IPR036259">
    <property type="entry name" value="MFS_trans_sf"/>
</dbReference>
<feature type="compositionally biased region" description="Basic and acidic residues" evidence="5">
    <location>
        <begin position="838"/>
        <end position="848"/>
    </location>
</feature>
<feature type="compositionally biased region" description="Basic and acidic residues" evidence="5">
    <location>
        <begin position="818"/>
        <end position="828"/>
    </location>
</feature>
<feature type="transmembrane region" description="Helical" evidence="6">
    <location>
        <begin position="921"/>
        <end position="942"/>
    </location>
</feature>
<feature type="compositionally biased region" description="Polar residues" evidence="5">
    <location>
        <begin position="801"/>
        <end position="810"/>
    </location>
</feature>
<evidence type="ECO:0000256" key="6">
    <source>
        <dbReference type="SAM" id="Phobius"/>
    </source>
</evidence>
<feature type="transmembrane region" description="Helical" evidence="6">
    <location>
        <begin position="733"/>
        <end position="761"/>
    </location>
</feature>
<feature type="transmembrane region" description="Helical" evidence="6">
    <location>
        <begin position="596"/>
        <end position="618"/>
    </location>
</feature>
<keyword evidence="4 6" id="KW-0472">Membrane</keyword>
<organism evidence="9 10">
    <name type="scientific">Leucocoprinus birnbaumii</name>
    <dbReference type="NCBI Taxonomy" id="56174"/>
    <lineage>
        <taxon>Eukaryota</taxon>
        <taxon>Fungi</taxon>
        <taxon>Dikarya</taxon>
        <taxon>Basidiomycota</taxon>
        <taxon>Agaricomycotina</taxon>
        <taxon>Agaricomycetes</taxon>
        <taxon>Agaricomycetidae</taxon>
        <taxon>Agaricales</taxon>
        <taxon>Agaricineae</taxon>
        <taxon>Agaricaceae</taxon>
        <taxon>Leucocoprinus</taxon>
    </lineage>
</organism>
<evidence type="ECO:0000256" key="1">
    <source>
        <dbReference type="ARBA" id="ARBA00004141"/>
    </source>
</evidence>
<sequence>MLQEAKSVIVGVTNLCFYSVAFGLYFQCGRTLLKAKGKDRDIFMLAHTSFMILCGLALVAMDAKPRLDSALLDTTEFQGGGLASSAASGSRFSSTLVRSFAVMALDFTTLTYETLRFCVIWNVTSVKCTAGRVALLSGVLSLGYIAVQVATAVDIFQNVPGRERRTYSLSLGAEILMLMPTVLMTTLIINRIYSARNVVSDKNEKTEADNKYTSLSALLVESFSLFTAATIVGIAFTALNHTQPGKATLGSLFVNATLSQVKINAKNSPPLVPTTLHHDVFYDLVQSDEIEVAWRIEKQGFPPDEADSLDTLRFHQRVAPELFLGAFIPSATELHRRRLIAYAFATLSPIPRYTQASLTTHIPNTITVCSHTLCVDEEFRGASIGLKLFAEFIDMCRRKGTYDRMVFMAKERLVPVYERMGIRTVGKAEVELGKDVWKVLKKLRTLVDVDYPPPTFFTMHTRRSSVSAEEYELEALAFTCVENNEIPLINGRTSGLDALAERQRRIQEQQQITFWRRIEIPWWLKPPKPADIMQEPTHGTRREGAWREAIQVLVLLYPKLVAAEPSATQQVHWSKLEEVEKEGRPTFFLTKTELKLLGIAGVGFFLDAYDLFVINPVATMLQYRLYGGKSLPDGLQGFMKAGANIGSVIGQFAFGYAADAFGRKAVYGKELMLIIFATIMSMTTPTGALSPENSLIYLAIFRIVLGIGVGGDYPMSATVTSDRANLRKRGTMLAYIFSNQGWGSFFGSLATIVVLACYKNVMDAGKTSKVDGAWRIVVGLSLIPAFGTLYQRLTLPESTRYENAQRQQANPEAGDEVADLKRQQELAESRNSSGSLNKEGEKVTHTVETENPPTEEVVKKKAHFKEFATYFSEWRHAKLLIGTSVSWFLLDIAFYGINLNQNVVLEQIGFDGKSGTPWERLFKIATGNIIITALGFVPGYYVTVLTIEKLGRKWIQIQGFLLTSLFLGILAGKFHTLSSAAFIVIFALLQFFFNFGANTTTYCYPAEVFPTRYRAFAHGISAASGKAGAIISALAFNTLSTKIGTPNVLWIFVGCNIVGVFSTLLLPEVRGRDPDLILAQEIEEARKQRSGNSSN</sequence>
<dbReference type="GO" id="GO:0016020">
    <property type="term" value="C:membrane"/>
    <property type="evidence" value="ECO:0007669"/>
    <property type="project" value="UniProtKB-SubCell"/>
</dbReference>
<feature type="transmembrane region" description="Helical" evidence="6">
    <location>
        <begin position="6"/>
        <end position="26"/>
    </location>
</feature>
<keyword evidence="3 6" id="KW-1133">Transmembrane helix</keyword>